<feature type="signal peptide" evidence="1">
    <location>
        <begin position="1"/>
        <end position="30"/>
    </location>
</feature>
<evidence type="ECO:0000313" key="2">
    <source>
        <dbReference type="EMBL" id="UON92897.1"/>
    </source>
</evidence>
<proteinExistence type="predicted"/>
<feature type="chain" id="PRO_5045582478" description="PKD domain-containing protein" evidence="1">
    <location>
        <begin position="31"/>
        <end position="299"/>
    </location>
</feature>
<name>A0ABY4DLB8_9MICC</name>
<dbReference type="RefSeq" id="WP_244802825.1">
    <property type="nucleotide sequence ID" value="NZ_CP094984.1"/>
</dbReference>
<evidence type="ECO:0000313" key="3">
    <source>
        <dbReference type="Proteomes" id="UP000829758"/>
    </source>
</evidence>
<dbReference type="EMBL" id="CP094984">
    <property type="protein sequence ID" value="UON92897.1"/>
    <property type="molecule type" value="Genomic_DNA"/>
</dbReference>
<sequence>MKMKFRPRKFCLVIAIALSTLVAGSGAALAAINDTGFKDDLVTSGAFQRDPGTGVWTTMPVGIPSDPMGYRFVPVCFDDMAGHVECLAANQAACTAGDDGRLVYWFSGLKTVDPSTWSRVSDTPSCIYSEEPVDIGEQIRAQILAAFQERPIVPGGLVLQPSPHTLVGMETNVYIEATEQVFEMVLLGQSIRIVATPTEYEINYGDGTVYGPTPVPGGPLGQDRWGEVTQTSHAYAASGDYQVGATVYFSGKYSVNGGTVIPIDGRATVSSPAQTLRVWRSETRSVADNCLVNPNGVGC</sequence>
<reference evidence="2 3" key="1">
    <citation type="submission" date="2022-04" db="EMBL/GenBank/DDBJ databases">
        <title>Novel species in genus Arthrobacter.</title>
        <authorList>
            <person name="Liu Y."/>
        </authorList>
    </citation>
    <scope>NUCLEOTIDE SEQUENCE [LARGE SCALE GENOMIC DNA]</scope>
    <source>
        <strain evidence="3">zg-Y462</strain>
    </source>
</reference>
<gene>
    <name evidence="2" type="ORF">MUK71_04435</name>
</gene>
<accession>A0ABY4DLB8</accession>
<protein>
    <recommendedName>
        <fullName evidence="4">PKD domain-containing protein</fullName>
    </recommendedName>
</protein>
<evidence type="ECO:0008006" key="4">
    <source>
        <dbReference type="Google" id="ProtNLM"/>
    </source>
</evidence>
<organism evidence="2 3">
    <name type="scientific">Arthrobacter zhangbolii</name>
    <dbReference type="NCBI Taxonomy" id="2886936"/>
    <lineage>
        <taxon>Bacteria</taxon>
        <taxon>Bacillati</taxon>
        <taxon>Actinomycetota</taxon>
        <taxon>Actinomycetes</taxon>
        <taxon>Micrococcales</taxon>
        <taxon>Micrococcaceae</taxon>
        <taxon>Arthrobacter</taxon>
    </lineage>
</organism>
<dbReference type="Proteomes" id="UP000829758">
    <property type="component" value="Chromosome"/>
</dbReference>
<keyword evidence="1" id="KW-0732">Signal</keyword>
<evidence type="ECO:0000256" key="1">
    <source>
        <dbReference type="SAM" id="SignalP"/>
    </source>
</evidence>
<keyword evidence="3" id="KW-1185">Reference proteome</keyword>